<dbReference type="AlphaFoldDB" id="A0AAW0BS26"/>
<name>A0AAW0BS26_9AGAR</name>
<sequence length="349" mass="38642">MSPPFLYCITPYNLRANAAKPSAKPSIQLHSACSLKPGPVVTITSGFLQHIARYLKNLSASIRIAYSRHCAVVGIGFCRSTVFASVSHSALAILHSVLHQPRFVGILSPLPLLPCIPKPLCALPPSYTTPSHISNSSFAVWKRERPTYRQSPRRFASSLLAHARGADSVSSPSPYNLNSTSATAIHPTTFPYILLFTESQNLFKMVRTLFAIDILTSDLRTRVNARRTFNLPVATTPPWLAQEGRRTKIKETYLVLKGSENHGMCLRYLFLYLSARRRLPVIAATSSLPPLPSPPLVIPATQPAPLLHPINSRRHADIYRARMLPSSNMQIPPISRMLAYRIGCTYPKS</sequence>
<gene>
    <name evidence="1" type="ORF">R3P38DRAFT_3188630</name>
</gene>
<dbReference type="Proteomes" id="UP001362999">
    <property type="component" value="Unassembled WGS sequence"/>
</dbReference>
<evidence type="ECO:0000313" key="1">
    <source>
        <dbReference type="EMBL" id="KAK7029760.1"/>
    </source>
</evidence>
<dbReference type="EMBL" id="JAWWNJ010000026">
    <property type="protein sequence ID" value="KAK7029760.1"/>
    <property type="molecule type" value="Genomic_DNA"/>
</dbReference>
<accession>A0AAW0BS26</accession>
<evidence type="ECO:0000313" key="2">
    <source>
        <dbReference type="Proteomes" id="UP001362999"/>
    </source>
</evidence>
<proteinExistence type="predicted"/>
<protein>
    <submittedName>
        <fullName evidence="1">Uncharacterized protein</fullName>
    </submittedName>
</protein>
<keyword evidence="2" id="KW-1185">Reference proteome</keyword>
<organism evidence="1 2">
    <name type="scientific">Favolaschia claudopus</name>
    <dbReference type="NCBI Taxonomy" id="2862362"/>
    <lineage>
        <taxon>Eukaryota</taxon>
        <taxon>Fungi</taxon>
        <taxon>Dikarya</taxon>
        <taxon>Basidiomycota</taxon>
        <taxon>Agaricomycotina</taxon>
        <taxon>Agaricomycetes</taxon>
        <taxon>Agaricomycetidae</taxon>
        <taxon>Agaricales</taxon>
        <taxon>Marasmiineae</taxon>
        <taxon>Mycenaceae</taxon>
        <taxon>Favolaschia</taxon>
    </lineage>
</organism>
<reference evidence="1 2" key="1">
    <citation type="journal article" date="2024" name="J Genomics">
        <title>Draft genome sequencing and assembly of Favolaschia claudopus CIRM-BRFM 2984 isolated from oak limbs.</title>
        <authorList>
            <person name="Navarro D."/>
            <person name="Drula E."/>
            <person name="Chaduli D."/>
            <person name="Cazenave R."/>
            <person name="Ahrendt S."/>
            <person name="Wang J."/>
            <person name="Lipzen A."/>
            <person name="Daum C."/>
            <person name="Barry K."/>
            <person name="Grigoriev I.V."/>
            <person name="Favel A."/>
            <person name="Rosso M.N."/>
            <person name="Martin F."/>
        </authorList>
    </citation>
    <scope>NUCLEOTIDE SEQUENCE [LARGE SCALE GENOMIC DNA]</scope>
    <source>
        <strain evidence="1 2">CIRM-BRFM 2984</strain>
    </source>
</reference>
<comment type="caution">
    <text evidence="1">The sequence shown here is derived from an EMBL/GenBank/DDBJ whole genome shotgun (WGS) entry which is preliminary data.</text>
</comment>